<reference evidence="1 2" key="1">
    <citation type="submission" date="2013-01" db="EMBL/GenBank/DDBJ databases">
        <authorList>
            <person name="Harkins D.M."/>
            <person name="Durkin A.S."/>
            <person name="Brinkac L.M."/>
            <person name="Haft D.H."/>
            <person name="Selengut J.D."/>
            <person name="Sanka R."/>
            <person name="DePew J."/>
            <person name="Purushe J."/>
            <person name="Picardeau M."/>
            <person name="Werts C."/>
            <person name="Goarant C."/>
            <person name="Vinetz J.M."/>
            <person name="Sutton G.G."/>
            <person name="Nierman W.C."/>
            <person name="Fouts D.E."/>
        </authorList>
    </citation>
    <scope>NUCLEOTIDE SEQUENCE [LARGE SCALE GENOMIC DNA]</scope>
    <source>
        <strain evidence="1 2">200701872</strain>
    </source>
</reference>
<evidence type="ECO:0000313" key="1">
    <source>
        <dbReference type="EMBL" id="EMP08695.1"/>
    </source>
</evidence>
<proteinExistence type="predicted"/>
<evidence type="ECO:0000313" key="2">
    <source>
        <dbReference type="Proteomes" id="UP000012117"/>
    </source>
</evidence>
<dbReference type="EMBL" id="AKWN02000101">
    <property type="protein sequence ID" value="EMP08695.1"/>
    <property type="molecule type" value="Genomic_DNA"/>
</dbReference>
<dbReference type="AlphaFoldDB" id="M7A3U2"/>
<comment type="caution">
    <text evidence="1">The sequence shown here is derived from an EMBL/GenBank/DDBJ whole genome shotgun (WGS) entry which is preliminary data.</text>
</comment>
<dbReference type="BioCyc" id="LINT1193029:G11R4-4873-MONOMER"/>
<sequence>MEGNADLTFGPVPLGTIGLSKIRKIIEENPEILSIQNHSHKKANEYLKKSSCYPKILEREIDFRMRGDEENNANGLALVSF</sequence>
<name>M7A3U2_LEPIR</name>
<protein>
    <submittedName>
        <fullName evidence="1">Uncharacterized protein</fullName>
    </submittedName>
</protein>
<organism evidence="1 2">
    <name type="scientific">Leptospira interrogans serovar Pyrogenes str. 200701872</name>
    <dbReference type="NCBI Taxonomy" id="1193029"/>
    <lineage>
        <taxon>Bacteria</taxon>
        <taxon>Pseudomonadati</taxon>
        <taxon>Spirochaetota</taxon>
        <taxon>Spirochaetia</taxon>
        <taxon>Leptospirales</taxon>
        <taxon>Leptospiraceae</taxon>
        <taxon>Leptospira</taxon>
    </lineage>
</organism>
<accession>M7A3U2</accession>
<dbReference type="Proteomes" id="UP000012117">
    <property type="component" value="Unassembled WGS sequence"/>
</dbReference>
<gene>
    <name evidence="1" type="ORF">LEP1GSC124_0550</name>
</gene>